<organism evidence="2 4">
    <name type="scientific">Clostridium septicum</name>
    <dbReference type="NCBI Taxonomy" id="1504"/>
    <lineage>
        <taxon>Bacteria</taxon>
        <taxon>Bacillati</taxon>
        <taxon>Bacillota</taxon>
        <taxon>Clostridia</taxon>
        <taxon>Eubacteriales</taxon>
        <taxon>Clostridiaceae</taxon>
        <taxon>Clostridium</taxon>
    </lineage>
</organism>
<feature type="transmembrane region" description="Helical" evidence="1">
    <location>
        <begin position="93"/>
        <end position="111"/>
    </location>
</feature>
<keyword evidence="5" id="KW-1185">Reference proteome</keyword>
<name>A0A9N7JMF4_CLOSE</name>
<keyword evidence="1" id="KW-0472">Membrane</keyword>
<dbReference type="Proteomes" id="UP001055437">
    <property type="component" value="Chromosome"/>
</dbReference>
<feature type="transmembrane region" description="Helical" evidence="1">
    <location>
        <begin position="177"/>
        <end position="194"/>
    </location>
</feature>
<reference evidence="2 4" key="1">
    <citation type="submission" date="2017-09" db="EMBL/GenBank/DDBJ databases">
        <authorList>
            <person name="Thomas P."/>
            <person name="Seyboldt C."/>
        </authorList>
    </citation>
    <scope>NUCLEOTIDE SEQUENCE [LARGE SCALE GENOMIC DNA]</scope>
    <source>
        <strain evidence="2 4">DSM 7534</strain>
    </source>
</reference>
<evidence type="ECO:0000256" key="1">
    <source>
        <dbReference type="SAM" id="Phobius"/>
    </source>
</evidence>
<feature type="transmembrane region" description="Helical" evidence="1">
    <location>
        <begin position="206"/>
        <end position="224"/>
    </location>
</feature>
<gene>
    <name evidence="2" type="ORF">CP523_09690</name>
    <name evidence="3" type="ORF">NH397_02030</name>
</gene>
<keyword evidence="1" id="KW-0812">Transmembrane</keyword>
<feature type="transmembrane region" description="Helical" evidence="1">
    <location>
        <begin position="146"/>
        <end position="165"/>
    </location>
</feature>
<evidence type="ECO:0000313" key="2">
    <source>
        <dbReference type="EMBL" id="AYE34674.1"/>
    </source>
</evidence>
<dbReference type="KEGG" id="csep:CP523_09690"/>
<dbReference type="OrthoDB" id="411176at2"/>
<protein>
    <submittedName>
        <fullName evidence="2">Uncharacterized protein</fullName>
    </submittedName>
</protein>
<dbReference type="Proteomes" id="UP000280586">
    <property type="component" value="Chromosome"/>
</dbReference>
<evidence type="ECO:0000313" key="3">
    <source>
        <dbReference type="EMBL" id="USS01267.1"/>
    </source>
</evidence>
<feature type="transmembrane region" description="Helical" evidence="1">
    <location>
        <begin position="6"/>
        <end position="23"/>
    </location>
</feature>
<keyword evidence="1" id="KW-1133">Transmembrane helix</keyword>
<feature type="transmembrane region" description="Helical" evidence="1">
    <location>
        <begin position="30"/>
        <end position="49"/>
    </location>
</feature>
<dbReference type="AlphaFoldDB" id="A0A9N7JMF4"/>
<evidence type="ECO:0000313" key="4">
    <source>
        <dbReference type="Proteomes" id="UP000280586"/>
    </source>
</evidence>
<evidence type="ECO:0000313" key="5">
    <source>
        <dbReference type="Proteomes" id="UP001055437"/>
    </source>
</evidence>
<proteinExistence type="predicted"/>
<reference evidence="3" key="2">
    <citation type="submission" date="2022-06" db="EMBL/GenBank/DDBJ databases">
        <authorList>
            <person name="Holder M.E."/>
            <person name="Ajami N.J."/>
            <person name="Petrosino J.F."/>
        </authorList>
    </citation>
    <scope>NUCLEOTIDE SEQUENCE</scope>
    <source>
        <strain evidence="3">RMA 8861</strain>
    </source>
</reference>
<feature type="transmembrane region" description="Helical" evidence="1">
    <location>
        <begin position="117"/>
        <end position="134"/>
    </location>
</feature>
<dbReference type="RefSeq" id="WP_066676720.1">
    <property type="nucleotide sequence ID" value="NZ_CABMIZ010000018.1"/>
</dbReference>
<sequence>MQSIPIWQYLLSMFIYTTFLYIMVELARKYLRITTIVGILILFTFPLWLKTFGNDWFRLGKVLIVLIPTCFVNILRINNKYKNKGLKFLKQNWVLWFLYVVLFCNILEASIKDLTLGNYYNFIAGILCCITIPIPTKNWRFGAKEGFGELICDLPLMWCLLYTTWNMGFVYAENTGFFASSLCILVVPEIYSIIRKRSDLWLHARVYTLAIHMFIRATFGDIFNPIMGSISWRNEYIIPWIGIFNMIFAILYTLWWFKKLSLDKKEKKSYFITVK</sequence>
<feature type="transmembrane region" description="Helical" evidence="1">
    <location>
        <begin position="236"/>
        <end position="257"/>
    </location>
</feature>
<accession>A0A9N7JMF4</accession>
<dbReference type="GeneID" id="303560949"/>
<dbReference type="EMBL" id="CP099799">
    <property type="protein sequence ID" value="USS01267.1"/>
    <property type="molecule type" value="Genomic_DNA"/>
</dbReference>
<dbReference type="EMBL" id="CP023671">
    <property type="protein sequence ID" value="AYE34674.1"/>
    <property type="molecule type" value="Genomic_DNA"/>
</dbReference>